<comment type="subcellular location">
    <subcellularLocation>
        <location evidence="1 7">Membrane</location>
        <topology evidence="1 7">Multi-pass membrane protein</topology>
    </subcellularLocation>
</comment>
<keyword evidence="6" id="KW-1015">Disulfide bond</keyword>
<dbReference type="PANTHER" id="PTHR19282:SF273">
    <property type="entry name" value="TETRASPANIN"/>
    <property type="match status" value="1"/>
</dbReference>
<keyword evidence="3 7" id="KW-0812">Transmembrane</keyword>
<evidence type="ECO:0000256" key="3">
    <source>
        <dbReference type="ARBA" id="ARBA00022692"/>
    </source>
</evidence>
<evidence type="ECO:0000256" key="6">
    <source>
        <dbReference type="PIRSR" id="PIRSR002419-1"/>
    </source>
</evidence>
<dbReference type="GO" id="GO:0005886">
    <property type="term" value="C:plasma membrane"/>
    <property type="evidence" value="ECO:0007669"/>
    <property type="project" value="TreeGrafter"/>
</dbReference>
<dbReference type="Pfam" id="PF00335">
    <property type="entry name" value="Tetraspanin"/>
    <property type="match status" value="1"/>
</dbReference>
<gene>
    <name evidence="8" type="primary">similar to Tetraspanin-6</name>
    <name evidence="8" type="ORF">CLUMA_CG002623</name>
</gene>
<organism evidence="8 9">
    <name type="scientific">Clunio marinus</name>
    <dbReference type="NCBI Taxonomy" id="568069"/>
    <lineage>
        <taxon>Eukaryota</taxon>
        <taxon>Metazoa</taxon>
        <taxon>Ecdysozoa</taxon>
        <taxon>Arthropoda</taxon>
        <taxon>Hexapoda</taxon>
        <taxon>Insecta</taxon>
        <taxon>Pterygota</taxon>
        <taxon>Neoptera</taxon>
        <taxon>Endopterygota</taxon>
        <taxon>Diptera</taxon>
        <taxon>Nematocera</taxon>
        <taxon>Chironomoidea</taxon>
        <taxon>Chironomidae</taxon>
        <taxon>Clunio</taxon>
    </lineage>
</organism>
<keyword evidence="9" id="KW-1185">Reference proteome</keyword>
<feature type="disulfide bond" evidence="6">
    <location>
        <begin position="144"/>
        <end position="181"/>
    </location>
</feature>
<name>A0A1J1HNL2_9DIPT</name>
<evidence type="ECO:0000256" key="2">
    <source>
        <dbReference type="ARBA" id="ARBA00006840"/>
    </source>
</evidence>
<evidence type="ECO:0000256" key="5">
    <source>
        <dbReference type="ARBA" id="ARBA00023136"/>
    </source>
</evidence>
<keyword evidence="4 7" id="KW-1133">Transmembrane helix</keyword>
<dbReference type="SUPFAM" id="SSF48652">
    <property type="entry name" value="Tetraspanin"/>
    <property type="match status" value="1"/>
</dbReference>
<feature type="transmembrane region" description="Helical" evidence="7">
    <location>
        <begin position="56"/>
        <end position="77"/>
    </location>
</feature>
<evidence type="ECO:0000256" key="1">
    <source>
        <dbReference type="ARBA" id="ARBA00004141"/>
    </source>
</evidence>
<evidence type="ECO:0000313" key="8">
    <source>
        <dbReference type="EMBL" id="CRK89122.1"/>
    </source>
</evidence>
<feature type="transmembrane region" description="Helical" evidence="7">
    <location>
        <begin position="84"/>
        <end position="108"/>
    </location>
</feature>
<dbReference type="PIRSF" id="PIRSF002419">
    <property type="entry name" value="Tetraspanin"/>
    <property type="match status" value="1"/>
</dbReference>
<dbReference type="STRING" id="568069.A0A1J1HNL2"/>
<feature type="disulfide bond" evidence="6">
    <location>
        <begin position="145"/>
        <end position="169"/>
    </location>
</feature>
<dbReference type="PANTHER" id="PTHR19282">
    <property type="entry name" value="TETRASPANIN"/>
    <property type="match status" value="1"/>
</dbReference>
<dbReference type="CDD" id="cd03156">
    <property type="entry name" value="uroplakin_I_like_LEL"/>
    <property type="match status" value="1"/>
</dbReference>
<comment type="similarity">
    <text evidence="2 7">Belongs to the tetraspanin (TM4SF) family.</text>
</comment>
<feature type="transmembrane region" description="Helical" evidence="7">
    <location>
        <begin position="12"/>
        <end position="36"/>
    </location>
</feature>
<dbReference type="InterPro" id="IPR018499">
    <property type="entry name" value="Tetraspanin/Peripherin"/>
</dbReference>
<dbReference type="EMBL" id="CVRI01000010">
    <property type="protein sequence ID" value="CRK89122.1"/>
    <property type="molecule type" value="Genomic_DNA"/>
</dbReference>
<reference evidence="8 9" key="1">
    <citation type="submission" date="2015-04" db="EMBL/GenBank/DDBJ databases">
        <authorList>
            <person name="Syromyatnikov M.Y."/>
            <person name="Popov V.N."/>
        </authorList>
    </citation>
    <scope>NUCLEOTIDE SEQUENCE [LARGE SCALE GENOMIC DNA]</scope>
</reference>
<dbReference type="PRINTS" id="PR00259">
    <property type="entry name" value="TMFOUR"/>
</dbReference>
<dbReference type="InterPro" id="IPR008952">
    <property type="entry name" value="Tetraspanin_EC2_sf"/>
</dbReference>
<dbReference type="Gene3D" id="1.10.1450.10">
    <property type="entry name" value="Tetraspanin"/>
    <property type="match status" value="1"/>
</dbReference>
<dbReference type="InterPro" id="IPR000301">
    <property type="entry name" value="Tetraspanin_animals"/>
</dbReference>
<evidence type="ECO:0000256" key="7">
    <source>
        <dbReference type="RuleBase" id="RU361218"/>
    </source>
</evidence>
<evidence type="ECO:0000256" key="4">
    <source>
        <dbReference type="ARBA" id="ARBA00022989"/>
    </source>
</evidence>
<dbReference type="OrthoDB" id="5982705at2759"/>
<evidence type="ECO:0000313" key="9">
    <source>
        <dbReference type="Proteomes" id="UP000183832"/>
    </source>
</evidence>
<proteinExistence type="inferred from homology"/>
<protein>
    <recommendedName>
        <fullName evidence="7">Tetraspanin</fullName>
    </recommendedName>
</protein>
<dbReference type="AlphaFoldDB" id="A0A1J1HNL2"/>
<keyword evidence="5 7" id="KW-0472">Membrane</keyword>
<accession>A0A1J1HNL2</accession>
<dbReference type="Proteomes" id="UP000183832">
    <property type="component" value="Unassembled WGS sequence"/>
</dbReference>
<feature type="transmembrane region" description="Helical" evidence="7">
    <location>
        <begin position="211"/>
        <end position="234"/>
    </location>
</feature>
<sequence>MQLSDISKSLIKYCLFLFNLLFLISGLGLLIAGIVVLNDVEDFNHFLDGRITAPPILLIITGCLIFLIAFLGCYGALKESPSLLMTFAVLLGIIFIIEIAVGIAAITFKNDLRDILNNQLQKSMSRQSKEDMMAWDTIQRKMMCCGIDGPRNWFDINNGNASAIPPSCCRPQYIDRDTMNCLNAAPLYMDRMYQDGCVAKVHDRVASNAKILIGVGIGIAFIQIMGIALACWLASAIKKET</sequence>